<protein>
    <recommendedName>
        <fullName evidence="4">Protein kinase domain-containing protein</fullName>
    </recommendedName>
</protein>
<dbReference type="GO" id="GO:0005524">
    <property type="term" value="F:ATP binding"/>
    <property type="evidence" value="ECO:0007669"/>
    <property type="project" value="UniProtKB-UniRule"/>
</dbReference>
<dbReference type="PANTHER" id="PTHR44167">
    <property type="entry name" value="OVARIAN-SPECIFIC SERINE/THREONINE-PROTEIN KINASE LOK-RELATED"/>
    <property type="match status" value="1"/>
</dbReference>
<feature type="domain" description="Protein kinase" evidence="4">
    <location>
        <begin position="44"/>
        <end position="314"/>
    </location>
</feature>
<comment type="caution">
    <text evidence="5">The sequence shown here is derived from an EMBL/GenBank/DDBJ whole genome shotgun (WGS) entry which is preliminary data.</text>
</comment>
<name>A0A927ZJL4_9CLOT</name>
<proteinExistence type="predicted"/>
<evidence type="ECO:0000256" key="2">
    <source>
        <dbReference type="ARBA" id="ARBA00022840"/>
    </source>
</evidence>
<dbReference type="SMART" id="SM00220">
    <property type="entry name" value="S_TKc"/>
    <property type="match status" value="1"/>
</dbReference>
<reference evidence="5" key="1">
    <citation type="submission" date="2019-04" db="EMBL/GenBank/DDBJ databases">
        <title>Evolution of Biomass-Degrading Anaerobic Consortia Revealed by Metagenomics.</title>
        <authorList>
            <person name="Peng X."/>
        </authorList>
    </citation>
    <scope>NUCLEOTIDE SEQUENCE</scope>
    <source>
        <strain evidence="5">SIG254</strain>
    </source>
</reference>
<organism evidence="5 6">
    <name type="scientific">Clostridium sulfidigenes</name>
    <dbReference type="NCBI Taxonomy" id="318464"/>
    <lineage>
        <taxon>Bacteria</taxon>
        <taxon>Bacillati</taxon>
        <taxon>Bacillota</taxon>
        <taxon>Clostridia</taxon>
        <taxon>Eubacteriales</taxon>
        <taxon>Clostridiaceae</taxon>
        <taxon>Clostridium</taxon>
    </lineage>
</organism>
<accession>A0A927ZJL4</accession>
<dbReference type="EMBL" id="SVCM01000046">
    <property type="protein sequence ID" value="MBE6059354.1"/>
    <property type="molecule type" value="Genomic_DNA"/>
</dbReference>
<gene>
    <name evidence="5" type="ORF">E7215_04165</name>
</gene>
<dbReference type="GO" id="GO:0004674">
    <property type="term" value="F:protein serine/threonine kinase activity"/>
    <property type="evidence" value="ECO:0007669"/>
    <property type="project" value="TreeGrafter"/>
</dbReference>
<dbReference type="PROSITE" id="PS50011">
    <property type="entry name" value="PROTEIN_KINASE_DOM"/>
    <property type="match status" value="1"/>
</dbReference>
<dbReference type="PROSITE" id="PS00107">
    <property type="entry name" value="PROTEIN_KINASE_ATP"/>
    <property type="match status" value="1"/>
</dbReference>
<dbReference type="PROSITE" id="PS00108">
    <property type="entry name" value="PROTEIN_KINASE_ST"/>
    <property type="match status" value="1"/>
</dbReference>
<dbReference type="InterPro" id="IPR011009">
    <property type="entry name" value="Kinase-like_dom_sf"/>
</dbReference>
<evidence type="ECO:0000256" key="3">
    <source>
        <dbReference type="PROSITE-ProRule" id="PRU10141"/>
    </source>
</evidence>
<evidence type="ECO:0000313" key="5">
    <source>
        <dbReference type="EMBL" id="MBE6059354.1"/>
    </source>
</evidence>
<sequence length="464" mass="54709">MYILKVLKSMITYARVIIKSLRLKEGELKMSGKDKIYKGNLYEFTLGKGVGKGGNGRVCEVNISNSQCKENYVVKVLSLDKWKDKDMKKLRYKRFHKEIHTVLELQNDILGIMKIIDFHCPSEMQKKSGAWYLMYKAESFNKFCIKNNIDLKRKVEYLLELSNILVTLHERRYSHRDIKIDNLLILNNQLMLADFGLIWNMEDSRITGEDERLGPFYIGPPELENRDIDIEDFRPSDVYLFAKVVWMVVKNDNIGFRGEYKRHNKQFYLNASEYGITTFEPIHKLLEKSTKFNMDERINIKECRELIIAQLSILNEGITNKALSYRFEELEKEMINDEEPNERIYRNSNTIIKVLKEFTPISNIIIEGANDIINANLAKLWKVDNSIIFKSNLKTGQTFLCYPNFIKYSNKKEGFELHIKKVEREDIHSEFVSYKESRISKWGSVNNSIFLDEPLVIRFEKRDY</sequence>
<feature type="binding site" evidence="3">
    <location>
        <position position="75"/>
    </location>
    <ligand>
        <name>ATP</name>
        <dbReference type="ChEBI" id="CHEBI:30616"/>
    </ligand>
</feature>
<dbReference type="Proteomes" id="UP000768462">
    <property type="component" value="Unassembled WGS sequence"/>
</dbReference>
<dbReference type="PANTHER" id="PTHR44167:SF24">
    <property type="entry name" value="SERINE_THREONINE-PROTEIN KINASE CHK2"/>
    <property type="match status" value="1"/>
</dbReference>
<evidence type="ECO:0000259" key="4">
    <source>
        <dbReference type="PROSITE" id="PS50011"/>
    </source>
</evidence>
<evidence type="ECO:0000256" key="1">
    <source>
        <dbReference type="ARBA" id="ARBA00022741"/>
    </source>
</evidence>
<dbReference type="GO" id="GO:0005737">
    <property type="term" value="C:cytoplasm"/>
    <property type="evidence" value="ECO:0007669"/>
    <property type="project" value="TreeGrafter"/>
</dbReference>
<dbReference type="SUPFAM" id="SSF56112">
    <property type="entry name" value="Protein kinase-like (PK-like)"/>
    <property type="match status" value="1"/>
</dbReference>
<keyword evidence="2 3" id="KW-0067">ATP-binding</keyword>
<keyword evidence="1 3" id="KW-0547">Nucleotide-binding</keyword>
<dbReference type="InterPro" id="IPR000719">
    <property type="entry name" value="Prot_kinase_dom"/>
</dbReference>
<dbReference type="InterPro" id="IPR017441">
    <property type="entry name" value="Protein_kinase_ATP_BS"/>
</dbReference>
<evidence type="ECO:0000313" key="6">
    <source>
        <dbReference type="Proteomes" id="UP000768462"/>
    </source>
</evidence>
<dbReference type="Pfam" id="PF00069">
    <property type="entry name" value="Pkinase"/>
    <property type="match status" value="1"/>
</dbReference>
<dbReference type="Gene3D" id="1.10.510.10">
    <property type="entry name" value="Transferase(Phosphotransferase) domain 1"/>
    <property type="match status" value="1"/>
</dbReference>
<dbReference type="AlphaFoldDB" id="A0A927ZJL4"/>
<dbReference type="InterPro" id="IPR008271">
    <property type="entry name" value="Ser/Thr_kinase_AS"/>
</dbReference>